<dbReference type="EMBL" id="UGXG01000001">
    <property type="protein sequence ID" value="SUG44870.1"/>
    <property type="molecule type" value="Genomic_DNA"/>
</dbReference>
<evidence type="ECO:0000313" key="1">
    <source>
        <dbReference type="EMBL" id="SUG44870.1"/>
    </source>
</evidence>
<gene>
    <name evidence="1" type="ORF">NCTC8297_00026</name>
</gene>
<dbReference type="Pfam" id="PF06122">
    <property type="entry name" value="TraH"/>
    <property type="match status" value="1"/>
</dbReference>
<reference evidence="1 2" key="1">
    <citation type="submission" date="2018-06" db="EMBL/GenBank/DDBJ databases">
        <authorList>
            <consortium name="Pathogen Informatics"/>
            <person name="Doyle S."/>
        </authorList>
    </citation>
    <scope>NUCLEOTIDE SEQUENCE [LARGE SCALE GENOMIC DNA]</scope>
    <source>
        <strain evidence="1 2">NCTC8297</strain>
    </source>
</reference>
<organism evidence="1 2">
    <name type="scientific">Salmonella enterica subsp. arizonae</name>
    <dbReference type="NCBI Taxonomy" id="59203"/>
    <lineage>
        <taxon>Bacteria</taxon>
        <taxon>Pseudomonadati</taxon>
        <taxon>Pseudomonadota</taxon>
        <taxon>Gammaproteobacteria</taxon>
        <taxon>Enterobacterales</taxon>
        <taxon>Enterobacteriaceae</taxon>
        <taxon>Salmonella</taxon>
    </lineage>
</organism>
<sequence length="246" mass="26943">MLKAFSQKTGFDVFPISLDGKGDAEFPDVLPATPDVMVEYFQSGLPVATPTTFLTNVNTMENLAAAAGLPQRQVSSAVGSMRCCVWHWIGSQGKACHSTLRDNNNATETALLGFWRWACTVQERAHAGLQDDMNSFFNDMSYASNTTSAKAWQGQAARYVSGGSFYARTGNKNIQLVSISLPSIKRRVLAVLMCIWGRSLFINSDQIMAFVKQTMANAAGYFFDLALETTVPELKAAERLPTEDGR</sequence>
<dbReference type="Proteomes" id="UP000254741">
    <property type="component" value="Unassembled WGS sequence"/>
</dbReference>
<evidence type="ECO:0000313" key="2">
    <source>
        <dbReference type="Proteomes" id="UP000254741"/>
    </source>
</evidence>
<proteinExistence type="predicted"/>
<name>A0A379T3R4_SALER</name>
<accession>A0A379T3R4</accession>
<dbReference type="InterPro" id="IPR010927">
    <property type="entry name" value="T4SS_TraH"/>
</dbReference>
<dbReference type="AlphaFoldDB" id="A0A379T3R4"/>
<protein>
    <submittedName>
        <fullName evidence="1">IncF plasmid conjugative transfer pilusassembly protein TraH</fullName>
    </submittedName>
</protein>